<gene>
    <name evidence="7" type="ORF">LWI28_016880</name>
</gene>
<dbReference type="InterPro" id="IPR033897">
    <property type="entry name" value="SRF-like_MADS-box"/>
</dbReference>
<keyword evidence="3" id="KW-0238">DNA-binding</keyword>
<proteinExistence type="predicted"/>
<dbReference type="GO" id="GO:0046983">
    <property type="term" value="F:protein dimerization activity"/>
    <property type="evidence" value="ECO:0007669"/>
    <property type="project" value="InterPro"/>
</dbReference>
<name>A0AAD5NFX0_ACENE</name>
<dbReference type="InterPro" id="IPR036879">
    <property type="entry name" value="TF_MADSbox_sf"/>
</dbReference>
<sequence length="99" mass="11531">MTRKKVDLVWIANDSDRKACLKKMKDGLGKKVSELSILCDVSAAVIFYRPEDTEPKMWLIPSKVQEILERFNNMLEMEQTKKMMNQETYMQGRVSKLGD</sequence>
<organism evidence="7 8">
    <name type="scientific">Acer negundo</name>
    <name type="common">Box elder</name>
    <dbReference type="NCBI Taxonomy" id="4023"/>
    <lineage>
        <taxon>Eukaryota</taxon>
        <taxon>Viridiplantae</taxon>
        <taxon>Streptophyta</taxon>
        <taxon>Embryophyta</taxon>
        <taxon>Tracheophyta</taxon>
        <taxon>Spermatophyta</taxon>
        <taxon>Magnoliopsida</taxon>
        <taxon>eudicotyledons</taxon>
        <taxon>Gunneridae</taxon>
        <taxon>Pentapetalae</taxon>
        <taxon>rosids</taxon>
        <taxon>malvids</taxon>
        <taxon>Sapindales</taxon>
        <taxon>Sapindaceae</taxon>
        <taxon>Hippocastanoideae</taxon>
        <taxon>Acereae</taxon>
        <taxon>Acer</taxon>
    </lineage>
</organism>
<dbReference type="PANTHER" id="PTHR11945">
    <property type="entry name" value="MADS BOX PROTEIN"/>
    <property type="match status" value="1"/>
</dbReference>
<dbReference type="SMART" id="SM00432">
    <property type="entry name" value="MADS"/>
    <property type="match status" value="1"/>
</dbReference>
<dbReference type="CDD" id="cd00266">
    <property type="entry name" value="MADS_SRF_like"/>
    <property type="match status" value="1"/>
</dbReference>
<keyword evidence="8" id="KW-1185">Reference proteome</keyword>
<evidence type="ECO:0000256" key="3">
    <source>
        <dbReference type="ARBA" id="ARBA00023125"/>
    </source>
</evidence>
<dbReference type="AlphaFoldDB" id="A0AAD5NFX0"/>
<evidence type="ECO:0000256" key="5">
    <source>
        <dbReference type="ARBA" id="ARBA00023242"/>
    </source>
</evidence>
<reference evidence="7" key="2">
    <citation type="submission" date="2023-02" db="EMBL/GenBank/DDBJ databases">
        <authorList>
            <person name="Swenson N.G."/>
            <person name="Wegrzyn J.L."/>
            <person name="Mcevoy S.L."/>
        </authorList>
    </citation>
    <scope>NUCLEOTIDE SEQUENCE</scope>
    <source>
        <strain evidence="7">91603</strain>
        <tissue evidence="7">Leaf</tissue>
    </source>
</reference>
<dbReference type="EMBL" id="JAJSOW010000107">
    <property type="protein sequence ID" value="KAI9157095.1"/>
    <property type="molecule type" value="Genomic_DNA"/>
</dbReference>
<dbReference type="GO" id="GO:0005634">
    <property type="term" value="C:nucleus"/>
    <property type="evidence" value="ECO:0007669"/>
    <property type="project" value="UniProtKB-SubCell"/>
</dbReference>
<keyword evidence="2" id="KW-0805">Transcription regulation</keyword>
<evidence type="ECO:0000256" key="1">
    <source>
        <dbReference type="ARBA" id="ARBA00004123"/>
    </source>
</evidence>
<reference evidence="7" key="1">
    <citation type="journal article" date="2022" name="Plant J.">
        <title>Strategies of tolerance reflected in two North American maple genomes.</title>
        <authorList>
            <person name="McEvoy S.L."/>
            <person name="Sezen U.U."/>
            <person name="Trouern-Trend A."/>
            <person name="McMahon S.M."/>
            <person name="Schaberg P.G."/>
            <person name="Yang J."/>
            <person name="Wegrzyn J.L."/>
            <person name="Swenson N.G."/>
        </authorList>
    </citation>
    <scope>NUCLEOTIDE SEQUENCE</scope>
    <source>
        <strain evidence="7">91603</strain>
    </source>
</reference>
<dbReference type="GO" id="GO:0045944">
    <property type="term" value="P:positive regulation of transcription by RNA polymerase II"/>
    <property type="evidence" value="ECO:0007669"/>
    <property type="project" value="InterPro"/>
</dbReference>
<dbReference type="Proteomes" id="UP001064489">
    <property type="component" value="Chromosome 12"/>
</dbReference>
<feature type="domain" description="MADS-box" evidence="6">
    <location>
        <begin position="1"/>
        <end position="48"/>
    </location>
</feature>
<dbReference type="Pfam" id="PF00319">
    <property type="entry name" value="SRF-TF"/>
    <property type="match status" value="1"/>
</dbReference>
<dbReference type="InterPro" id="IPR002100">
    <property type="entry name" value="TF_MADSbox"/>
</dbReference>
<dbReference type="PANTHER" id="PTHR11945:SF387">
    <property type="entry name" value="AGAMOUS-LIKE MADS-BOX PROTEIN AGL80"/>
    <property type="match status" value="1"/>
</dbReference>
<dbReference type="Gene3D" id="3.40.1810.10">
    <property type="entry name" value="Transcription factor, MADS-box"/>
    <property type="match status" value="1"/>
</dbReference>
<dbReference type="PRINTS" id="PR00404">
    <property type="entry name" value="MADSDOMAIN"/>
</dbReference>
<dbReference type="PROSITE" id="PS50066">
    <property type="entry name" value="MADS_BOX_2"/>
    <property type="match status" value="1"/>
</dbReference>
<comment type="caution">
    <text evidence="7">The sequence shown here is derived from an EMBL/GenBank/DDBJ whole genome shotgun (WGS) entry which is preliminary data.</text>
</comment>
<evidence type="ECO:0000256" key="4">
    <source>
        <dbReference type="ARBA" id="ARBA00023163"/>
    </source>
</evidence>
<evidence type="ECO:0000256" key="2">
    <source>
        <dbReference type="ARBA" id="ARBA00023015"/>
    </source>
</evidence>
<evidence type="ECO:0000313" key="8">
    <source>
        <dbReference type="Proteomes" id="UP001064489"/>
    </source>
</evidence>
<keyword evidence="4" id="KW-0804">Transcription</keyword>
<evidence type="ECO:0000259" key="6">
    <source>
        <dbReference type="PROSITE" id="PS50066"/>
    </source>
</evidence>
<dbReference type="SUPFAM" id="SSF55455">
    <property type="entry name" value="SRF-like"/>
    <property type="match status" value="1"/>
</dbReference>
<dbReference type="GO" id="GO:0000978">
    <property type="term" value="F:RNA polymerase II cis-regulatory region sequence-specific DNA binding"/>
    <property type="evidence" value="ECO:0007669"/>
    <property type="project" value="TreeGrafter"/>
</dbReference>
<accession>A0AAD5NFX0</accession>
<keyword evidence="5" id="KW-0539">Nucleus</keyword>
<protein>
    <recommendedName>
        <fullName evidence="6">MADS-box domain-containing protein</fullName>
    </recommendedName>
</protein>
<evidence type="ECO:0000313" key="7">
    <source>
        <dbReference type="EMBL" id="KAI9157095.1"/>
    </source>
</evidence>
<comment type="subcellular location">
    <subcellularLocation>
        <location evidence="1">Nucleus</location>
    </subcellularLocation>
</comment>
<dbReference type="GO" id="GO:0000981">
    <property type="term" value="F:DNA-binding transcription factor activity, RNA polymerase II-specific"/>
    <property type="evidence" value="ECO:0007669"/>
    <property type="project" value="InterPro"/>
</dbReference>